<dbReference type="Proteomes" id="UP001595528">
    <property type="component" value="Unassembled WGS sequence"/>
</dbReference>
<dbReference type="Pfam" id="PF13239">
    <property type="entry name" value="2TM"/>
    <property type="match status" value="1"/>
</dbReference>
<sequence length="107" mass="12241">MTSEQGPGQGGDDDADLDRRARAHVDSLRGFYRHLAAYVTVNLFLLALNLLTSPDQLWFYWPLLGWGVGLTAHAVRTFAMPSFDRDWEERKVAEFKDRERTRRNGGS</sequence>
<evidence type="ECO:0000259" key="2">
    <source>
        <dbReference type="Pfam" id="PF13239"/>
    </source>
</evidence>
<evidence type="ECO:0000256" key="1">
    <source>
        <dbReference type="SAM" id="Phobius"/>
    </source>
</evidence>
<dbReference type="RefSeq" id="WP_379897554.1">
    <property type="nucleotide sequence ID" value="NZ_JBHRTR010000005.1"/>
</dbReference>
<evidence type="ECO:0000313" key="4">
    <source>
        <dbReference type="Proteomes" id="UP001595528"/>
    </source>
</evidence>
<feature type="transmembrane region" description="Helical" evidence="1">
    <location>
        <begin position="30"/>
        <end position="51"/>
    </location>
</feature>
<dbReference type="InterPro" id="IPR025698">
    <property type="entry name" value="2TM_dom"/>
</dbReference>
<dbReference type="EMBL" id="JBHRTR010000005">
    <property type="protein sequence ID" value="MFC3225820.1"/>
    <property type="molecule type" value="Genomic_DNA"/>
</dbReference>
<organism evidence="3 4">
    <name type="scientific">Marinibaculum pumilum</name>
    <dbReference type="NCBI Taxonomy" id="1766165"/>
    <lineage>
        <taxon>Bacteria</taxon>
        <taxon>Pseudomonadati</taxon>
        <taxon>Pseudomonadota</taxon>
        <taxon>Alphaproteobacteria</taxon>
        <taxon>Rhodospirillales</taxon>
        <taxon>Rhodospirillaceae</taxon>
        <taxon>Marinibaculum</taxon>
    </lineage>
</organism>
<keyword evidence="4" id="KW-1185">Reference proteome</keyword>
<feature type="domain" description="2TM" evidence="2">
    <location>
        <begin position="19"/>
        <end position="94"/>
    </location>
</feature>
<comment type="caution">
    <text evidence="3">The sequence shown here is derived from an EMBL/GenBank/DDBJ whole genome shotgun (WGS) entry which is preliminary data.</text>
</comment>
<name>A0ABV7KU55_9PROT</name>
<gene>
    <name evidence="3" type="ORF">ACFOGJ_01165</name>
</gene>
<feature type="transmembrane region" description="Helical" evidence="1">
    <location>
        <begin position="57"/>
        <end position="75"/>
    </location>
</feature>
<keyword evidence="1" id="KW-0472">Membrane</keyword>
<accession>A0ABV7KU55</accession>
<reference evidence="4" key="1">
    <citation type="journal article" date="2019" name="Int. J. Syst. Evol. Microbiol.">
        <title>The Global Catalogue of Microorganisms (GCM) 10K type strain sequencing project: providing services to taxonomists for standard genome sequencing and annotation.</title>
        <authorList>
            <consortium name="The Broad Institute Genomics Platform"/>
            <consortium name="The Broad Institute Genome Sequencing Center for Infectious Disease"/>
            <person name="Wu L."/>
            <person name="Ma J."/>
        </authorList>
    </citation>
    <scope>NUCLEOTIDE SEQUENCE [LARGE SCALE GENOMIC DNA]</scope>
    <source>
        <strain evidence="4">KCTC 42964</strain>
    </source>
</reference>
<evidence type="ECO:0000313" key="3">
    <source>
        <dbReference type="EMBL" id="MFC3225820.1"/>
    </source>
</evidence>
<keyword evidence="1" id="KW-0812">Transmembrane</keyword>
<protein>
    <submittedName>
        <fullName evidence="3">2TM domain-containing protein</fullName>
    </submittedName>
</protein>
<keyword evidence="1" id="KW-1133">Transmembrane helix</keyword>
<proteinExistence type="predicted"/>